<keyword evidence="2" id="KW-0229">DNA integration</keyword>
<dbReference type="PANTHER" id="PTHR30349">
    <property type="entry name" value="PHAGE INTEGRASE-RELATED"/>
    <property type="match status" value="1"/>
</dbReference>
<dbReference type="PANTHER" id="PTHR30349:SF41">
    <property type="entry name" value="INTEGRASE_RECOMBINASE PROTEIN MJ0367-RELATED"/>
    <property type="match status" value="1"/>
</dbReference>
<evidence type="ECO:0000259" key="5">
    <source>
        <dbReference type="PROSITE" id="PS51898"/>
    </source>
</evidence>
<dbReference type="InterPro" id="IPR050090">
    <property type="entry name" value="Tyrosine_recombinase_XerCD"/>
</dbReference>
<dbReference type="Gene3D" id="1.10.443.10">
    <property type="entry name" value="Intergrase catalytic core"/>
    <property type="match status" value="1"/>
</dbReference>
<dbReference type="GO" id="GO:0006310">
    <property type="term" value="P:DNA recombination"/>
    <property type="evidence" value="ECO:0007669"/>
    <property type="project" value="UniProtKB-KW"/>
</dbReference>
<evidence type="ECO:0000256" key="4">
    <source>
        <dbReference type="ARBA" id="ARBA00023172"/>
    </source>
</evidence>
<dbReference type="EMBL" id="PVZS01000010">
    <property type="protein sequence ID" value="PSC04911.1"/>
    <property type="molecule type" value="Genomic_DNA"/>
</dbReference>
<gene>
    <name evidence="6" type="ORF">SLNSH_10670</name>
</gene>
<evidence type="ECO:0000313" key="7">
    <source>
        <dbReference type="Proteomes" id="UP000239772"/>
    </source>
</evidence>
<keyword evidence="3" id="KW-0238">DNA-binding</keyword>
<accession>A0A2T1HTC6</accession>
<dbReference type="SUPFAM" id="SSF56349">
    <property type="entry name" value="DNA breaking-rejoining enzymes"/>
    <property type="match status" value="1"/>
</dbReference>
<reference evidence="7" key="1">
    <citation type="submission" date="2018-03" db="EMBL/GenBank/DDBJ databases">
        <authorList>
            <person name="Sun L."/>
            <person name="Liu H."/>
            <person name="Chen W."/>
            <person name="Huang K."/>
            <person name="Liu W."/>
            <person name="Gao X."/>
        </authorList>
    </citation>
    <scope>NUCLEOTIDE SEQUENCE [LARGE SCALE GENOMIC DNA]</scope>
    <source>
        <strain evidence="7">SH9</strain>
    </source>
</reference>
<dbReference type="AlphaFoldDB" id="A0A2T1HTC6"/>
<protein>
    <submittedName>
        <fullName evidence="6">Site-specific integrase</fullName>
    </submittedName>
</protein>
<dbReference type="PROSITE" id="PS51898">
    <property type="entry name" value="TYR_RECOMBINASE"/>
    <property type="match status" value="1"/>
</dbReference>
<dbReference type="GO" id="GO:0003677">
    <property type="term" value="F:DNA binding"/>
    <property type="evidence" value="ECO:0007669"/>
    <property type="project" value="UniProtKB-KW"/>
</dbReference>
<dbReference type="CDD" id="cd00397">
    <property type="entry name" value="DNA_BRE_C"/>
    <property type="match status" value="1"/>
</dbReference>
<dbReference type="InterPro" id="IPR002104">
    <property type="entry name" value="Integrase_catalytic"/>
</dbReference>
<dbReference type="Pfam" id="PF00589">
    <property type="entry name" value="Phage_integrase"/>
    <property type="match status" value="1"/>
</dbReference>
<name>A0A2T1HTC6_9HYPH</name>
<evidence type="ECO:0000313" key="6">
    <source>
        <dbReference type="EMBL" id="PSC04911.1"/>
    </source>
</evidence>
<evidence type="ECO:0000256" key="3">
    <source>
        <dbReference type="ARBA" id="ARBA00023125"/>
    </source>
</evidence>
<evidence type="ECO:0000256" key="1">
    <source>
        <dbReference type="ARBA" id="ARBA00008857"/>
    </source>
</evidence>
<keyword evidence="7" id="KW-1185">Reference proteome</keyword>
<dbReference type="InterPro" id="IPR013762">
    <property type="entry name" value="Integrase-like_cat_sf"/>
</dbReference>
<comment type="caution">
    <text evidence="6">The sequence shown here is derived from an EMBL/GenBank/DDBJ whole genome shotgun (WGS) entry which is preliminary data.</text>
</comment>
<sequence length="199" mass="22241">MPRQVGTTGRAAIVPRSEFERLLVAIKCRTYPARDRAIACVSFYLGLRAKEIAALRLDDIYTRDGEVRAVLHLRPAYSKKGRMRDVYMSSEQLRSALSSYRLVRQAASWSEPLFPTRTGRHFTPNGMVQLFRDMYAQAGIEGASSHSGRRTMITRLAEMGVDLKAIATLAGHASIATTCIYVENNPARLARIMGQVDFD</sequence>
<evidence type="ECO:0000256" key="2">
    <source>
        <dbReference type="ARBA" id="ARBA00022908"/>
    </source>
</evidence>
<dbReference type="InterPro" id="IPR011010">
    <property type="entry name" value="DNA_brk_join_enz"/>
</dbReference>
<comment type="similarity">
    <text evidence="1">Belongs to the 'phage' integrase family.</text>
</comment>
<dbReference type="RefSeq" id="WP_106336883.1">
    <property type="nucleotide sequence ID" value="NZ_PVZS01000010.1"/>
</dbReference>
<keyword evidence="4" id="KW-0233">DNA recombination</keyword>
<feature type="domain" description="Tyr recombinase" evidence="5">
    <location>
        <begin position="9"/>
        <end position="194"/>
    </location>
</feature>
<dbReference type="Proteomes" id="UP000239772">
    <property type="component" value="Unassembled WGS sequence"/>
</dbReference>
<dbReference type="OrthoDB" id="67979at2"/>
<proteinExistence type="inferred from homology"/>
<dbReference type="GO" id="GO:0015074">
    <property type="term" value="P:DNA integration"/>
    <property type="evidence" value="ECO:0007669"/>
    <property type="project" value="UniProtKB-KW"/>
</dbReference>
<organism evidence="6 7">
    <name type="scientific">Alsobacter soli</name>
    <dbReference type="NCBI Taxonomy" id="2109933"/>
    <lineage>
        <taxon>Bacteria</taxon>
        <taxon>Pseudomonadati</taxon>
        <taxon>Pseudomonadota</taxon>
        <taxon>Alphaproteobacteria</taxon>
        <taxon>Hyphomicrobiales</taxon>
        <taxon>Alsobacteraceae</taxon>
        <taxon>Alsobacter</taxon>
    </lineage>
</organism>